<dbReference type="GO" id="GO:0004674">
    <property type="term" value="F:protein serine/threonine kinase activity"/>
    <property type="evidence" value="ECO:0007669"/>
    <property type="project" value="UniProtKB-KW"/>
</dbReference>
<dbReference type="InterPro" id="IPR000719">
    <property type="entry name" value="Prot_kinase_dom"/>
</dbReference>
<dbReference type="GO" id="GO:0005524">
    <property type="term" value="F:ATP binding"/>
    <property type="evidence" value="ECO:0007669"/>
    <property type="project" value="UniProtKB-KW"/>
</dbReference>
<dbReference type="PANTHER" id="PTHR43671:SF98">
    <property type="entry name" value="SERINE_THREONINE-PROTEIN KINASE NEK11"/>
    <property type="match status" value="1"/>
</dbReference>
<feature type="domain" description="Protein kinase" evidence="9">
    <location>
        <begin position="10"/>
        <end position="260"/>
    </location>
</feature>
<comment type="catalytic activity">
    <reaction evidence="7">
        <text>L-threonyl-[protein] + ATP = O-phospho-L-threonyl-[protein] + ADP + H(+)</text>
        <dbReference type="Rhea" id="RHEA:46608"/>
        <dbReference type="Rhea" id="RHEA-COMP:11060"/>
        <dbReference type="Rhea" id="RHEA-COMP:11605"/>
        <dbReference type="ChEBI" id="CHEBI:15378"/>
        <dbReference type="ChEBI" id="CHEBI:30013"/>
        <dbReference type="ChEBI" id="CHEBI:30616"/>
        <dbReference type="ChEBI" id="CHEBI:61977"/>
        <dbReference type="ChEBI" id="CHEBI:456216"/>
        <dbReference type="EC" id="2.7.11.1"/>
    </reaction>
</comment>
<dbReference type="InterPro" id="IPR011009">
    <property type="entry name" value="Kinase-like_dom_sf"/>
</dbReference>
<dbReference type="CDD" id="cd00180">
    <property type="entry name" value="PKc"/>
    <property type="match status" value="1"/>
</dbReference>
<dbReference type="EMBL" id="KZ819682">
    <property type="protein sequence ID" value="PWN24354.1"/>
    <property type="molecule type" value="Genomic_DNA"/>
</dbReference>
<reference evidence="10 11" key="1">
    <citation type="journal article" date="2018" name="Mol. Biol. Evol.">
        <title>Broad Genomic Sampling Reveals a Smut Pathogenic Ancestry of the Fungal Clade Ustilaginomycotina.</title>
        <authorList>
            <person name="Kijpornyongpan T."/>
            <person name="Mondo S.J."/>
            <person name="Barry K."/>
            <person name="Sandor L."/>
            <person name="Lee J."/>
            <person name="Lipzen A."/>
            <person name="Pangilinan J."/>
            <person name="LaButti K."/>
            <person name="Hainaut M."/>
            <person name="Henrissat B."/>
            <person name="Grigoriev I.V."/>
            <person name="Spatafora J.W."/>
            <person name="Aime M.C."/>
        </authorList>
    </citation>
    <scope>NUCLEOTIDE SEQUENCE [LARGE SCALE GENOMIC DNA]</scope>
    <source>
        <strain evidence="10 11">MCA 5214</strain>
    </source>
</reference>
<keyword evidence="4" id="KW-0547">Nucleotide-binding</keyword>
<dbReference type="SMART" id="SM00220">
    <property type="entry name" value="S_TKc"/>
    <property type="match status" value="1"/>
</dbReference>
<dbReference type="Pfam" id="PF00069">
    <property type="entry name" value="Pkinase"/>
    <property type="match status" value="1"/>
</dbReference>
<name>A0A316UHH0_9BASI</name>
<dbReference type="GO" id="GO:0005634">
    <property type="term" value="C:nucleus"/>
    <property type="evidence" value="ECO:0007669"/>
    <property type="project" value="TreeGrafter"/>
</dbReference>
<dbReference type="Gene3D" id="1.10.510.10">
    <property type="entry name" value="Transferase(Phosphotransferase) domain 1"/>
    <property type="match status" value="1"/>
</dbReference>
<gene>
    <name evidence="10" type="ORF">BDZ90DRAFT_128085</name>
</gene>
<dbReference type="AlphaFoldDB" id="A0A316UHH0"/>
<dbReference type="STRING" id="1569628.A0A316UHH0"/>
<comment type="catalytic activity">
    <reaction evidence="8">
        <text>L-seryl-[protein] + ATP = O-phospho-L-seryl-[protein] + ADP + H(+)</text>
        <dbReference type="Rhea" id="RHEA:17989"/>
        <dbReference type="Rhea" id="RHEA-COMP:9863"/>
        <dbReference type="Rhea" id="RHEA-COMP:11604"/>
        <dbReference type="ChEBI" id="CHEBI:15378"/>
        <dbReference type="ChEBI" id="CHEBI:29999"/>
        <dbReference type="ChEBI" id="CHEBI:30616"/>
        <dbReference type="ChEBI" id="CHEBI:83421"/>
        <dbReference type="ChEBI" id="CHEBI:456216"/>
        <dbReference type="EC" id="2.7.11.1"/>
    </reaction>
</comment>
<dbReference type="SUPFAM" id="SSF56112">
    <property type="entry name" value="Protein kinase-like (PK-like)"/>
    <property type="match status" value="1"/>
</dbReference>
<organism evidence="10 11">
    <name type="scientific">Jaminaea rosea</name>
    <dbReference type="NCBI Taxonomy" id="1569628"/>
    <lineage>
        <taxon>Eukaryota</taxon>
        <taxon>Fungi</taxon>
        <taxon>Dikarya</taxon>
        <taxon>Basidiomycota</taxon>
        <taxon>Ustilaginomycotina</taxon>
        <taxon>Exobasidiomycetes</taxon>
        <taxon>Microstromatales</taxon>
        <taxon>Microstromatales incertae sedis</taxon>
        <taxon>Jaminaea</taxon>
    </lineage>
</organism>
<dbReference type="EC" id="2.7.11.1" evidence="1"/>
<evidence type="ECO:0000256" key="1">
    <source>
        <dbReference type="ARBA" id="ARBA00012513"/>
    </source>
</evidence>
<dbReference type="InterPro" id="IPR050660">
    <property type="entry name" value="NEK_Ser/Thr_kinase"/>
</dbReference>
<evidence type="ECO:0000256" key="4">
    <source>
        <dbReference type="ARBA" id="ARBA00022741"/>
    </source>
</evidence>
<dbReference type="RefSeq" id="XP_025358966.1">
    <property type="nucleotide sequence ID" value="XM_025503351.1"/>
</dbReference>
<dbReference type="InterPro" id="IPR008271">
    <property type="entry name" value="Ser/Thr_kinase_AS"/>
</dbReference>
<accession>A0A316UHH0</accession>
<dbReference type="PROSITE" id="PS50011">
    <property type="entry name" value="PROTEIN_KINASE_DOM"/>
    <property type="match status" value="1"/>
</dbReference>
<evidence type="ECO:0000256" key="5">
    <source>
        <dbReference type="ARBA" id="ARBA00022777"/>
    </source>
</evidence>
<keyword evidence="6" id="KW-0067">ATP-binding</keyword>
<keyword evidence="2" id="KW-0723">Serine/threonine-protein kinase</keyword>
<proteinExistence type="predicted"/>
<dbReference type="Proteomes" id="UP000245884">
    <property type="component" value="Unassembled WGS sequence"/>
</dbReference>
<keyword evidence="11" id="KW-1185">Reference proteome</keyword>
<evidence type="ECO:0000256" key="3">
    <source>
        <dbReference type="ARBA" id="ARBA00022679"/>
    </source>
</evidence>
<evidence type="ECO:0000256" key="8">
    <source>
        <dbReference type="ARBA" id="ARBA00048679"/>
    </source>
</evidence>
<protein>
    <recommendedName>
        <fullName evidence="1">non-specific serine/threonine protein kinase</fullName>
        <ecNumber evidence="1">2.7.11.1</ecNumber>
    </recommendedName>
</protein>
<evidence type="ECO:0000256" key="6">
    <source>
        <dbReference type="ARBA" id="ARBA00022840"/>
    </source>
</evidence>
<keyword evidence="5 10" id="KW-0418">Kinase</keyword>
<evidence type="ECO:0000256" key="7">
    <source>
        <dbReference type="ARBA" id="ARBA00047899"/>
    </source>
</evidence>
<dbReference type="OrthoDB" id="346907at2759"/>
<sequence length="260" mass="28520">MSHRAVVKHLPAGTCLGAGAFGSVHIEHVGGVQMAVKRVNGAVRSSTRAYARREAALLQRLRHDNIVAFHHFEERETLSLLSMEYCAAGDLHSYIHDVPDEHKRSSDLCRMAAELLCAVHHCHYGMGPHYLLHGDIKPSNVLIAADGTVKLADFGLSRLKIGGHLERWNFVGTPGYTAPEILRRLPYGPASDVWSFGCTLMLFQEVPALSTRTKQGLLKDPFYKEALALLSSDCTDLIESATRAHVGRSIACMAGPNKPF</sequence>
<evidence type="ECO:0000256" key="2">
    <source>
        <dbReference type="ARBA" id="ARBA00022527"/>
    </source>
</evidence>
<evidence type="ECO:0000313" key="11">
    <source>
        <dbReference type="Proteomes" id="UP000245884"/>
    </source>
</evidence>
<dbReference type="PROSITE" id="PS00108">
    <property type="entry name" value="PROTEIN_KINASE_ST"/>
    <property type="match status" value="1"/>
</dbReference>
<dbReference type="PANTHER" id="PTHR43671">
    <property type="entry name" value="SERINE/THREONINE-PROTEIN KINASE NEK"/>
    <property type="match status" value="1"/>
</dbReference>
<evidence type="ECO:0000313" key="10">
    <source>
        <dbReference type="EMBL" id="PWN24354.1"/>
    </source>
</evidence>
<keyword evidence="3" id="KW-0808">Transferase</keyword>
<dbReference type="GeneID" id="37025174"/>
<evidence type="ECO:0000259" key="9">
    <source>
        <dbReference type="PROSITE" id="PS50011"/>
    </source>
</evidence>